<sequence length="187" mass="20980">MREEYIGKKNSQNSNDNVMDIYKKFSYIKSNKSKIVHQHVVTVMSHGSAPSLTRFLRNRRPRHLDSRAIFPNPERTYSSNLPRANFSRRPGSEPVINSKLTNTSSSLTVQKQLLSFKVRMVTPCGESRLLVIRRSPKQEKEKQLADEGLPGSNGEDGCWRCGYLNVTAAVEGDGDDDDGGYDYAPAA</sequence>
<evidence type="ECO:0000256" key="1">
    <source>
        <dbReference type="SAM" id="MobiDB-lite"/>
    </source>
</evidence>
<evidence type="ECO:0000313" key="2">
    <source>
        <dbReference type="EnsemblPlants" id="Kaladp0031s0131.1.v1.1"/>
    </source>
</evidence>
<accession>A0A7N0TC42</accession>
<dbReference type="AlphaFoldDB" id="A0A7N0TC42"/>
<name>A0A7N0TC42_KALFE</name>
<protein>
    <submittedName>
        <fullName evidence="2">Uncharacterized protein</fullName>
    </submittedName>
</protein>
<dbReference type="EnsemblPlants" id="Kaladp0031s0131.1.v1.1">
    <property type="protein sequence ID" value="Kaladp0031s0131.1.v1.1"/>
    <property type="gene ID" value="Kaladp0031s0131.v1.1"/>
</dbReference>
<evidence type="ECO:0000313" key="3">
    <source>
        <dbReference type="Proteomes" id="UP000594263"/>
    </source>
</evidence>
<dbReference type="Proteomes" id="UP000594263">
    <property type="component" value="Unplaced"/>
</dbReference>
<proteinExistence type="predicted"/>
<keyword evidence="3" id="KW-1185">Reference proteome</keyword>
<organism evidence="2 3">
    <name type="scientific">Kalanchoe fedtschenkoi</name>
    <name type="common">Lavender scallops</name>
    <name type="synonym">South American air plant</name>
    <dbReference type="NCBI Taxonomy" id="63787"/>
    <lineage>
        <taxon>Eukaryota</taxon>
        <taxon>Viridiplantae</taxon>
        <taxon>Streptophyta</taxon>
        <taxon>Embryophyta</taxon>
        <taxon>Tracheophyta</taxon>
        <taxon>Spermatophyta</taxon>
        <taxon>Magnoliopsida</taxon>
        <taxon>eudicotyledons</taxon>
        <taxon>Gunneridae</taxon>
        <taxon>Pentapetalae</taxon>
        <taxon>Saxifragales</taxon>
        <taxon>Crassulaceae</taxon>
        <taxon>Kalanchoe</taxon>
    </lineage>
</organism>
<reference evidence="2" key="1">
    <citation type="submission" date="2021-01" db="UniProtKB">
        <authorList>
            <consortium name="EnsemblPlants"/>
        </authorList>
    </citation>
    <scope>IDENTIFICATION</scope>
</reference>
<feature type="region of interest" description="Disordered" evidence="1">
    <location>
        <begin position="72"/>
        <end position="94"/>
    </location>
</feature>
<dbReference type="Gramene" id="Kaladp0031s0131.1.v1.1">
    <property type="protein sequence ID" value="Kaladp0031s0131.1.v1.1"/>
    <property type="gene ID" value="Kaladp0031s0131.v1.1"/>
</dbReference>